<dbReference type="InterPro" id="IPR001356">
    <property type="entry name" value="HD"/>
</dbReference>
<dbReference type="GO" id="GO:0000981">
    <property type="term" value="F:DNA-binding transcription factor activity, RNA polymerase II-specific"/>
    <property type="evidence" value="ECO:0007669"/>
    <property type="project" value="InterPro"/>
</dbReference>
<dbReference type="PANTHER" id="PTHR45874">
    <property type="entry name" value="HOMEOBOX PROTEIN ABDOMINAL-B"/>
    <property type="match status" value="1"/>
</dbReference>
<dbReference type="OrthoDB" id="6159439at2759"/>
<feature type="DNA-binding region" description="Homeobox" evidence="7">
    <location>
        <begin position="209"/>
        <end position="268"/>
    </location>
</feature>
<evidence type="ECO:0000259" key="10">
    <source>
        <dbReference type="PROSITE" id="PS50071"/>
    </source>
</evidence>
<name>A0A4Z2FRG2_9TELE</name>
<evidence type="ECO:0000256" key="1">
    <source>
        <dbReference type="ARBA" id="ARBA00003263"/>
    </source>
</evidence>
<dbReference type="AlphaFoldDB" id="A0A4Z2FRG2"/>
<feature type="region of interest" description="Disordered" evidence="9">
    <location>
        <begin position="118"/>
        <end position="216"/>
    </location>
</feature>
<feature type="compositionally biased region" description="Pro residues" evidence="9">
    <location>
        <begin position="132"/>
        <end position="142"/>
    </location>
</feature>
<evidence type="ECO:0000256" key="6">
    <source>
        <dbReference type="ARBA" id="ARBA00023242"/>
    </source>
</evidence>
<evidence type="ECO:0000313" key="11">
    <source>
        <dbReference type="EMBL" id="TNN43837.1"/>
    </source>
</evidence>
<evidence type="ECO:0000313" key="12">
    <source>
        <dbReference type="Proteomes" id="UP000314294"/>
    </source>
</evidence>
<dbReference type="Pfam" id="PF00046">
    <property type="entry name" value="Homeodomain"/>
    <property type="match status" value="1"/>
</dbReference>
<dbReference type="Proteomes" id="UP000314294">
    <property type="component" value="Unassembled WGS sequence"/>
</dbReference>
<feature type="compositionally biased region" description="Basic residues" evidence="9">
    <location>
        <begin position="206"/>
        <end position="215"/>
    </location>
</feature>
<evidence type="ECO:0000256" key="5">
    <source>
        <dbReference type="ARBA" id="ARBA00023155"/>
    </source>
</evidence>
<protein>
    <submittedName>
        <fullName evidence="11">Homeobox protein Hox-D11a</fullName>
    </submittedName>
</protein>
<dbReference type="CDD" id="cd00086">
    <property type="entry name" value="homeodomain"/>
    <property type="match status" value="1"/>
</dbReference>
<dbReference type="PROSITE" id="PS00027">
    <property type="entry name" value="HOMEOBOX_1"/>
    <property type="match status" value="1"/>
</dbReference>
<comment type="function">
    <text evidence="1">Sequence-specific transcription factor which is part of a developmental regulatory system that provides cells with specific positional identities on the anterior-posterior axis.</text>
</comment>
<dbReference type="EMBL" id="SRLO01000942">
    <property type="protein sequence ID" value="TNN43837.1"/>
    <property type="molecule type" value="Genomic_DNA"/>
</dbReference>
<evidence type="ECO:0000256" key="9">
    <source>
        <dbReference type="SAM" id="MobiDB-lite"/>
    </source>
</evidence>
<dbReference type="InterPro" id="IPR017970">
    <property type="entry name" value="Homeobox_CS"/>
</dbReference>
<comment type="similarity">
    <text evidence="3">Belongs to the Abd-B homeobox family.</text>
</comment>
<keyword evidence="4 7" id="KW-0238">DNA-binding</keyword>
<evidence type="ECO:0000256" key="2">
    <source>
        <dbReference type="ARBA" id="ARBA00004123"/>
    </source>
</evidence>
<evidence type="ECO:0000256" key="3">
    <source>
        <dbReference type="ARBA" id="ARBA00006317"/>
    </source>
</evidence>
<dbReference type="SUPFAM" id="SSF46689">
    <property type="entry name" value="Homeodomain-like"/>
    <property type="match status" value="1"/>
</dbReference>
<evidence type="ECO:0000256" key="7">
    <source>
        <dbReference type="PROSITE-ProRule" id="PRU00108"/>
    </source>
</evidence>
<accession>A0A4Z2FRG2</accession>
<reference evidence="11 12" key="1">
    <citation type="submission" date="2019-03" db="EMBL/GenBank/DDBJ databases">
        <title>First draft genome of Liparis tanakae, snailfish: a comprehensive survey of snailfish specific genes.</title>
        <authorList>
            <person name="Kim W."/>
            <person name="Song I."/>
            <person name="Jeong J.-H."/>
            <person name="Kim D."/>
            <person name="Kim S."/>
            <person name="Ryu S."/>
            <person name="Song J.Y."/>
            <person name="Lee S.K."/>
        </authorList>
    </citation>
    <scope>NUCLEOTIDE SEQUENCE [LARGE SCALE GENOMIC DNA]</scope>
    <source>
        <tissue evidence="11">Muscle</tissue>
    </source>
</reference>
<evidence type="ECO:0000256" key="8">
    <source>
        <dbReference type="RuleBase" id="RU000682"/>
    </source>
</evidence>
<gene>
    <name evidence="11" type="primary">hoxd11a_0</name>
    <name evidence="11" type="ORF">EYF80_045968</name>
</gene>
<dbReference type="InterPro" id="IPR046333">
    <property type="entry name" value="HXA10/ABDB-like"/>
</dbReference>
<feature type="domain" description="Homeobox" evidence="10">
    <location>
        <begin position="207"/>
        <end position="267"/>
    </location>
</feature>
<evidence type="ECO:0000256" key="4">
    <source>
        <dbReference type="ARBA" id="ARBA00023125"/>
    </source>
</evidence>
<dbReference type="GO" id="GO:0005634">
    <property type="term" value="C:nucleus"/>
    <property type="evidence" value="ECO:0007669"/>
    <property type="project" value="UniProtKB-SubCell"/>
</dbReference>
<keyword evidence="5 7" id="KW-0371">Homeobox</keyword>
<proteinExistence type="inferred from homology"/>
<keyword evidence="12" id="KW-1185">Reference proteome</keyword>
<comment type="caution">
    <text evidence="11">The sequence shown here is derived from an EMBL/GenBank/DDBJ whole genome shotgun (WGS) entry which is preliminary data.</text>
</comment>
<dbReference type="PROSITE" id="PS50071">
    <property type="entry name" value="HOMEOBOX_2"/>
    <property type="match status" value="1"/>
</dbReference>
<dbReference type="SMART" id="SM00389">
    <property type="entry name" value="HOX"/>
    <property type="match status" value="1"/>
</dbReference>
<dbReference type="GO" id="GO:0003677">
    <property type="term" value="F:DNA binding"/>
    <property type="evidence" value="ECO:0007669"/>
    <property type="project" value="UniProtKB-UniRule"/>
</dbReference>
<dbReference type="Gene3D" id="1.10.10.60">
    <property type="entry name" value="Homeodomain-like"/>
    <property type="match status" value="1"/>
</dbReference>
<keyword evidence="6 7" id="KW-0539">Nucleus</keyword>
<sequence length="278" mass="30843">MYSPSCSYPPGSDFGPVPFLAASRLSDYRACCPHEPRQPTYPPPWKWTLHRGGPARPVPSAPPPCVRVPGADAVYHEYRGLRSSSLAVEDFRYGGPVYGDSGPRFHAPVFPGDPRSFPGGYAALHPDSELLFPPPPPPPGLAPGPRSSPGSPRLKEAKRTRRTGCSAGESGTAGPGAEAPRAGKEDEEEPPSSGGSGGDESPGQPPRRRRKKRCPYSRLQTSELEEEFRRHVYIHRGRRRQLAGRLRLTERQVKIWFQNRRIKEKKLNGERVMYHHLF</sequence>
<feature type="compositionally biased region" description="Low complexity" evidence="9">
    <location>
        <begin position="143"/>
        <end position="152"/>
    </location>
</feature>
<dbReference type="InterPro" id="IPR009057">
    <property type="entry name" value="Homeodomain-like_sf"/>
</dbReference>
<comment type="subcellular location">
    <subcellularLocation>
        <location evidence="2 7 8">Nucleus</location>
    </subcellularLocation>
</comment>
<organism evidence="11 12">
    <name type="scientific">Liparis tanakae</name>
    <name type="common">Tanaka's snailfish</name>
    <dbReference type="NCBI Taxonomy" id="230148"/>
    <lineage>
        <taxon>Eukaryota</taxon>
        <taxon>Metazoa</taxon>
        <taxon>Chordata</taxon>
        <taxon>Craniata</taxon>
        <taxon>Vertebrata</taxon>
        <taxon>Euteleostomi</taxon>
        <taxon>Actinopterygii</taxon>
        <taxon>Neopterygii</taxon>
        <taxon>Teleostei</taxon>
        <taxon>Neoteleostei</taxon>
        <taxon>Acanthomorphata</taxon>
        <taxon>Eupercaria</taxon>
        <taxon>Perciformes</taxon>
        <taxon>Cottioidei</taxon>
        <taxon>Cottales</taxon>
        <taxon>Liparidae</taxon>
        <taxon>Liparis</taxon>
    </lineage>
</organism>